<dbReference type="GO" id="GO:0046872">
    <property type="term" value="F:metal ion binding"/>
    <property type="evidence" value="ECO:0007669"/>
    <property type="project" value="UniProtKB-KW"/>
</dbReference>
<dbReference type="GO" id="GO:0016853">
    <property type="term" value="F:isomerase activity"/>
    <property type="evidence" value="ECO:0007669"/>
    <property type="project" value="UniProtKB-KW"/>
</dbReference>
<keyword evidence="1" id="KW-0479">Metal-binding</keyword>
<dbReference type="InterPro" id="IPR011051">
    <property type="entry name" value="RmlC_Cupin_sf"/>
</dbReference>
<keyword evidence="4" id="KW-1185">Reference proteome</keyword>
<feature type="domain" description="Cupin type-2" evidence="2">
    <location>
        <begin position="50"/>
        <end position="118"/>
    </location>
</feature>
<dbReference type="InterPro" id="IPR051610">
    <property type="entry name" value="GPI/OXD"/>
</dbReference>
<comment type="caution">
    <text evidence="3">The sequence shown here is derived from an EMBL/GenBank/DDBJ whole genome shotgun (WGS) entry which is preliminary data.</text>
</comment>
<evidence type="ECO:0000256" key="1">
    <source>
        <dbReference type="ARBA" id="ARBA00022723"/>
    </source>
</evidence>
<organism evidence="3 4">
    <name type="scientific">Natronocella acetinitrilica</name>
    <dbReference type="NCBI Taxonomy" id="414046"/>
    <lineage>
        <taxon>Bacteria</taxon>
        <taxon>Pseudomonadati</taxon>
        <taxon>Pseudomonadota</taxon>
        <taxon>Gammaproteobacteria</taxon>
        <taxon>Chromatiales</taxon>
        <taxon>Ectothiorhodospiraceae</taxon>
        <taxon>Natronocella</taxon>
    </lineage>
</organism>
<accession>A0AAE3KBE3</accession>
<dbReference type="PANTHER" id="PTHR35848:SF6">
    <property type="entry name" value="CUPIN TYPE-2 DOMAIN-CONTAINING PROTEIN"/>
    <property type="match status" value="1"/>
</dbReference>
<evidence type="ECO:0000259" key="2">
    <source>
        <dbReference type="Pfam" id="PF07883"/>
    </source>
</evidence>
<gene>
    <name evidence="3" type="ORF">J2T57_001842</name>
</gene>
<evidence type="ECO:0000313" key="4">
    <source>
        <dbReference type="Proteomes" id="UP001205843"/>
    </source>
</evidence>
<dbReference type="RefSeq" id="WP_253476972.1">
    <property type="nucleotide sequence ID" value="NZ_JALJXV010000004.1"/>
</dbReference>
<dbReference type="InterPro" id="IPR013096">
    <property type="entry name" value="Cupin_2"/>
</dbReference>
<dbReference type="EMBL" id="JALJXV010000004">
    <property type="protein sequence ID" value="MCP1674704.1"/>
    <property type="molecule type" value="Genomic_DNA"/>
</dbReference>
<dbReference type="CDD" id="cd02222">
    <property type="entry name" value="cupin_TM1459-like"/>
    <property type="match status" value="1"/>
</dbReference>
<evidence type="ECO:0000313" key="3">
    <source>
        <dbReference type="EMBL" id="MCP1674704.1"/>
    </source>
</evidence>
<dbReference type="Pfam" id="PF07883">
    <property type="entry name" value="Cupin_2"/>
    <property type="match status" value="1"/>
</dbReference>
<keyword evidence="3" id="KW-0413">Isomerase</keyword>
<dbReference type="InterPro" id="IPR014710">
    <property type="entry name" value="RmlC-like_jellyroll"/>
</dbReference>
<dbReference type="Proteomes" id="UP001205843">
    <property type="component" value="Unassembled WGS sequence"/>
</dbReference>
<sequence>MSKIIRADKYRWDVPLREYKTEGTGFRDITRQTLMGEGAGEERLNFLTRYFEVQPGGYSSLEHHEHPHSVVIIRGEGEVILDDRIEPIGLHDCIYISSHCLHQFHATGNEPLGFLCVVDRQRDRPQLPTEEEIRQLDANEVLRGRYRV</sequence>
<proteinExistence type="predicted"/>
<dbReference type="AlphaFoldDB" id="A0AAE3KBE3"/>
<dbReference type="SUPFAM" id="SSF51182">
    <property type="entry name" value="RmlC-like cupins"/>
    <property type="match status" value="1"/>
</dbReference>
<name>A0AAE3KBE3_9GAMM</name>
<dbReference type="Gene3D" id="2.60.120.10">
    <property type="entry name" value="Jelly Rolls"/>
    <property type="match status" value="1"/>
</dbReference>
<protein>
    <submittedName>
        <fullName evidence="3">Mannose-6-phosphate isomerase-like protein (Cupin superfamily)</fullName>
    </submittedName>
</protein>
<dbReference type="PANTHER" id="PTHR35848">
    <property type="entry name" value="OXALATE-BINDING PROTEIN"/>
    <property type="match status" value="1"/>
</dbReference>
<reference evidence="3" key="1">
    <citation type="submission" date="2022-03" db="EMBL/GenBank/DDBJ databases">
        <title>Genomic Encyclopedia of Type Strains, Phase III (KMG-III): the genomes of soil and plant-associated and newly described type strains.</title>
        <authorList>
            <person name="Whitman W."/>
        </authorList>
    </citation>
    <scope>NUCLEOTIDE SEQUENCE</scope>
    <source>
        <strain evidence="3">ANL 6-2</strain>
    </source>
</reference>